<evidence type="ECO:0000313" key="3">
    <source>
        <dbReference type="Proteomes" id="UP000321409"/>
    </source>
</evidence>
<dbReference type="EMBL" id="BKAB01000014">
    <property type="protein sequence ID" value="GEP23595.1"/>
    <property type="molecule type" value="Genomic_DNA"/>
</dbReference>
<dbReference type="RefSeq" id="WP_057865802.1">
    <property type="nucleotide sequence ID" value="NZ_BKAB01000014.1"/>
</dbReference>
<evidence type="ECO:0000313" key="2">
    <source>
        <dbReference type="EMBL" id="GEP23595.1"/>
    </source>
</evidence>
<organism evidence="2 3">
    <name type="scientific">Lentilactobacillus diolivorans</name>
    <dbReference type="NCBI Taxonomy" id="179838"/>
    <lineage>
        <taxon>Bacteria</taxon>
        <taxon>Bacillati</taxon>
        <taxon>Bacillota</taxon>
        <taxon>Bacilli</taxon>
        <taxon>Lactobacillales</taxon>
        <taxon>Lactobacillaceae</taxon>
        <taxon>Lentilactobacillus</taxon>
    </lineage>
</organism>
<feature type="transmembrane region" description="Helical" evidence="1">
    <location>
        <begin position="12"/>
        <end position="31"/>
    </location>
</feature>
<protein>
    <submittedName>
        <fullName evidence="2">Uncharacterized protein</fullName>
    </submittedName>
</protein>
<accession>A0ABQ0XJL3</accession>
<keyword evidence="1" id="KW-0812">Transmembrane</keyword>
<reference evidence="2 3" key="1">
    <citation type="submission" date="2019-07" db="EMBL/GenBank/DDBJ databases">
        <title>Whole genome shotgun sequence of Lactobacillus diolivorans NBRC 107869.</title>
        <authorList>
            <person name="Hosoyama A."/>
            <person name="Uohara A."/>
            <person name="Ohji S."/>
            <person name="Ichikawa N."/>
        </authorList>
    </citation>
    <scope>NUCLEOTIDE SEQUENCE [LARGE SCALE GENOMIC DNA]</scope>
    <source>
        <strain evidence="2 3">NBRC 107869</strain>
    </source>
</reference>
<gene>
    <name evidence="2" type="ORF">LDI01_11880</name>
</gene>
<comment type="caution">
    <text evidence="2">The sequence shown here is derived from an EMBL/GenBank/DDBJ whole genome shotgun (WGS) entry which is preliminary data.</text>
</comment>
<evidence type="ECO:0000256" key="1">
    <source>
        <dbReference type="SAM" id="Phobius"/>
    </source>
</evidence>
<keyword evidence="1" id="KW-1133">Transmembrane helix</keyword>
<dbReference type="Proteomes" id="UP000321409">
    <property type="component" value="Unassembled WGS sequence"/>
</dbReference>
<keyword evidence="1" id="KW-0472">Membrane</keyword>
<proteinExistence type="predicted"/>
<keyword evidence="3" id="KW-1185">Reference proteome</keyword>
<sequence>MNSRKGKLKKWLWSLGILVGILILAVLSLSLSPQGAVRLRALVDGHPMVALTCRPYHDKDEGCYINATVYDISTKDQYLSVDGSFYVNMYRIHHATFLYFATAQPDILK</sequence>
<name>A0ABQ0XJL3_9LACO</name>